<keyword evidence="2" id="KW-0812">Transmembrane</keyword>
<comment type="caution">
    <text evidence="3">The sequence shown here is derived from an EMBL/GenBank/DDBJ whole genome shotgun (WGS) entry which is preliminary data.</text>
</comment>
<dbReference type="AlphaFoldDB" id="A0AAN5CJA0"/>
<keyword evidence="2" id="KW-0472">Membrane</keyword>
<dbReference type="Pfam" id="PF03125">
    <property type="entry name" value="Sre"/>
    <property type="match status" value="1"/>
</dbReference>
<feature type="transmembrane region" description="Helical" evidence="2">
    <location>
        <begin position="164"/>
        <end position="187"/>
    </location>
</feature>
<dbReference type="GO" id="GO:0016020">
    <property type="term" value="C:membrane"/>
    <property type="evidence" value="ECO:0007669"/>
    <property type="project" value="InterPro"/>
</dbReference>
<evidence type="ECO:0008006" key="5">
    <source>
        <dbReference type="Google" id="ProtNLM"/>
    </source>
</evidence>
<evidence type="ECO:0000313" key="3">
    <source>
        <dbReference type="EMBL" id="GMR45467.1"/>
    </source>
</evidence>
<reference evidence="4" key="1">
    <citation type="submission" date="2022-10" db="EMBL/GenBank/DDBJ databases">
        <title>Genome assembly of Pristionchus species.</title>
        <authorList>
            <person name="Yoshida K."/>
            <person name="Sommer R.J."/>
        </authorList>
    </citation>
    <scope>NUCLEOTIDE SEQUENCE [LARGE SCALE GENOMIC DNA]</scope>
    <source>
        <strain evidence="4">RS5460</strain>
    </source>
</reference>
<keyword evidence="2" id="KW-1133">Transmembrane helix</keyword>
<dbReference type="PANTHER" id="PTHR23128:SF132">
    <property type="entry name" value="SERPENTINE RECEPTOR, CLASS E (EPSILON)-RELATED"/>
    <property type="match status" value="1"/>
</dbReference>
<evidence type="ECO:0000256" key="2">
    <source>
        <dbReference type="SAM" id="Phobius"/>
    </source>
</evidence>
<dbReference type="EMBL" id="BTRK01000004">
    <property type="protein sequence ID" value="GMR45467.1"/>
    <property type="molecule type" value="Genomic_DNA"/>
</dbReference>
<name>A0AAN5CJA0_9BILA</name>
<dbReference type="InterPro" id="IPR004151">
    <property type="entry name" value="7TM_GPCR_serpentine_rcpt_Sre"/>
</dbReference>
<gene>
    <name evidence="3" type="ORF">PMAYCL1PPCAC_15662</name>
</gene>
<protein>
    <recommendedName>
        <fullName evidence="5">G protein-coupled receptor</fullName>
    </recommendedName>
</protein>
<feature type="transmembrane region" description="Helical" evidence="2">
    <location>
        <begin position="77"/>
        <end position="95"/>
    </location>
</feature>
<dbReference type="Proteomes" id="UP001328107">
    <property type="component" value="Unassembled WGS sequence"/>
</dbReference>
<dbReference type="GO" id="GO:0007606">
    <property type="term" value="P:sensory perception of chemical stimulus"/>
    <property type="evidence" value="ECO:0007669"/>
    <property type="project" value="InterPro"/>
</dbReference>
<sequence length="237" mass="27151">MAHLYSSLGLGIFARLLTIFYEARILHFAAPIPFLTLLRISSYAEAFYILFAATFERTCATIYVSDYEKKPRMHISFVLMAIISLASYASAYLVLTGGSRSLHSTHSISISNPLPFQWFRWLIRYNEGRLTRITDQLRRHTDEYSLSLRLQLKENIWSMKKIEFGVYLLVFGLTVNIGIDLGPNLMLTTPEQFERLQWLTCAGNLAYALSLLCSSPWLEVAIEIHKGHVPRVLQVLL</sequence>
<dbReference type="PANTHER" id="PTHR23128">
    <property type="entry name" value="SERPENTINE RECEPTOR, CLASS E (EPSILON)-RELATED"/>
    <property type="match status" value="1"/>
</dbReference>
<feature type="non-terminal residue" evidence="3">
    <location>
        <position position="237"/>
    </location>
</feature>
<accession>A0AAN5CJA0</accession>
<comment type="similarity">
    <text evidence="1">Belongs to the nematode receptor-like protein sre family.</text>
</comment>
<keyword evidence="4" id="KW-1185">Reference proteome</keyword>
<proteinExistence type="inferred from homology"/>
<evidence type="ECO:0000313" key="4">
    <source>
        <dbReference type="Proteomes" id="UP001328107"/>
    </source>
</evidence>
<evidence type="ECO:0000256" key="1">
    <source>
        <dbReference type="ARBA" id="ARBA00006803"/>
    </source>
</evidence>
<organism evidence="3 4">
    <name type="scientific">Pristionchus mayeri</name>
    <dbReference type="NCBI Taxonomy" id="1317129"/>
    <lineage>
        <taxon>Eukaryota</taxon>
        <taxon>Metazoa</taxon>
        <taxon>Ecdysozoa</taxon>
        <taxon>Nematoda</taxon>
        <taxon>Chromadorea</taxon>
        <taxon>Rhabditida</taxon>
        <taxon>Rhabditina</taxon>
        <taxon>Diplogasteromorpha</taxon>
        <taxon>Diplogasteroidea</taxon>
        <taxon>Neodiplogasteridae</taxon>
        <taxon>Pristionchus</taxon>
    </lineage>
</organism>